<keyword evidence="2" id="KW-1185">Reference proteome</keyword>
<feature type="non-terminal residue" evidence="1">
    <location>
        <position position="1"/>
    </location>
</feature>
<evidence type="ECO:0000313" key="1">
    <source>
        <dbReference type="EMBL" id="OEL31055.1"/>
    </source>
</evidence>
<comment type="caution">
    <text evidence="1">The sequence shown here is derived from an EMBL/GenBank/DDBJ whole genome shotgun (WGS) entry which is preliminary data.</text>
</comment>
<dbReference type="AlphaFoldDB" id="A0A1E5W130"/>
<name>A0A1E5W130_9POAL</name>
<accession>A0A1E5W130</accession>
<dbReference type="Proteomes" id="UP000095767">
    <property type="component" value="Unassembled WGS sequence"/>
</dbReference>
<sequence>LLSFIFPGGSLGKFEHVRESVVMQFYAWKRRDLYLPKYRAPLRDST</sequence>
<proteinExistence type="predicted"/>
<evidence type="ECO:0000313" key="2">
    <source>
        <dbReference type="Proteomes" id="UP000095767"/>
    </source>
</evidence>
<gene>
    <name evidence="1" type="ORF">BAE44_0007927</name>
</gene>
<dbReference type="EMBL" id="LWDX02024282">
    <property type="protein sequence ID" value="OEL31055.1"/>
    <property type="molecule type" value="Genomic_DNA"/>
</dbReference>
<protein>
    <submittedName>
        <fullName evidence="1">Uncharacterized protein</fullName>
    </submittedName>
</protein>
<reference evidence="1 2" key="1">
    <citation type="submission" date="2016-09" db="EMBL/GenBank/DDBJ databases">
        <title>The draft genome of Dichanthelium oligosanthes: A C3 panicoid grass species.</title>
        <authorList>
            <person name="Studer A.J."/>
            <person name="Schnable J.C."/>
            <person name="Brutnell T.P."/>
        </authorList>
    </citation>
    <scope>NUCLEOTIDE SEQUENCE [LARGE SCALE GENOMIC DNA]</scope>
    <source>
        <strain evidence="2">cv. Kellogg 1175</strain>
        <tissue evidence="1">Leaf</tissue>
    </source>
</reference>
<organism evidence="1 2">
    <name type="scientific">Dichanthelium oligosanthes</name>
    <dbReference type="NCBI Taxonomy" id="888268"/>
    <lineage>
        <taxon>Eukaryota</taxon>
        <taxon>Viridiplantae</taxon>
        <taxon>Streptophyta</taxon>
        <taxon>Embryophyta</taxon>
        <taxon>Tracheophyta</taxon>
        <taxon>Spermatophyta</taxon>
        <taxon>Magnoliopsida</taxon>
        <taxon>Liliopsida</taxon>
        <taxon>Poales</taxon>
        <taxon>Poaceae</taxon>
        <taxon>PACMAD clade</taxon>
        <taxon>Panicoideae</taxon>
        <taxon>Panicodae</taxon>
        <taxon>Paniceae</taxon>
        <taxon>Dichantheliinae</taxon>
        <taxon>Dichanthelium</taxon>
    </lineage>
</organism>